<dbReference type="EMBL" id="BEZZ01067739">
    <property type="protein sequence ID" value="GCC41563.1"/>
    <property type="molecule type" value="Genomic_DNA"/>
</dbReference>
<feature type="compositionally biased region" description="Polar residues" evidence="1">
    <location>
        <begin position="91"/>
        <end position="103"/>
    </location>
</feature>
<sequence length="103" mass="11662">LSLPCSIDKDLDVTHYDRVALQDLDTIDIGQHSRSVGTSKSYWMQFHFTRAGRRDSQYTLETAHQRQESSQRKGLTSTTLAQSQRARKQTLPPNQAGLNTISN</sequence>
<feature type="region of interest" description="Disordered" evidence="1">
    <location>
        <begin position="58"/>
        <end position="103"/>
    </location>
</feature>
<proteinExistence type="predicted"/>
<accession>A0A401TG10</accession>
<keyword evidence="3" id="KW-1185">Reference proteome</keyword>
<dbReference type="Proteomes" id="UP000287033">
    <property type="component" value="Unassembled WGS sequence"/>
</dbReference>
<feature type="compositionally biased region" description="Polar residues" evidence="1">
    <location>
        <begin position="72"/>
        <end position="84"/>
    </location>
</feature>
<gene>
    <name evidence="2" type="ORF">chiPu_0025883</name>
</gene>
<organism evidence="2 3">
    <name type="scientific">Chiloscyllium punctatum</name>
    <name type="common">Brownbanded bambooshark</name>
    <name type="synonym">Hemiscyllium punctatum</name>
    <dbReference type="NCBI Taxonomy" id="137246"/>
    <lineage>
        <taxon>Eukaryota</taxon>
        <taxon>Metazoa</taxon>
        <taxon>Chordata</taxon>
        <taxon>Craniata</taxon>
        <taxon>Vertebrata</taxon>
        <taxon>Chondrichthyes</taxon>
        <taxon>Elasmobranchii</taxon>
        <taxon>Galeomorphii</taxon>
        <taxon>Galeoidea</taxon>
        <taxon>Orectolobiformes</taxon>
        <taxon>Hemiscylliidae</taxon>
        <taxon>Chiloscyllium</taxon>
    </lineage>
</organism>
<comment type="caution">
    <text evidence="2">The sequence shown here is derived from an EMBL/GenBank/DDBJ whole genome shotgun (WGS) entry which is preliminary data.</text>
</comment>
<name>A0A401TG10_CHIPU</name>
<evidence type="ECO:0000256" key="1">
    <source>
        <dbReference type="SAM" id="MobiDB-lite"/>
    </source>
</evidence>
<protein>
    <submittedName>
        <fullName evidence="2">Uncharacterized protein</fullName>
    </submittedName>
</protein>
<reference evidence="2 3" key="1">
    <citation type="journal article" date="2018" name="Nat. Ecol. Evol.">
        <title>Shark genomes provide insights into elasmobranch evolution and the origin of vertebrates.</title>
        <authorList>
            <person name="Hara Y"/>
            <person name="Yamaguchi K"/>
            <person name="Onimaru K"/>
            <person name="Kadota M"/>
            <person name="Koyanagi M"/>
            <person name="Keeley SD"/>
            <person name="Tatsumi K"/>
            <person name="Tanaka K"/>
            <person name="Motone F"/>
            <person name="Kageyama Y"/>
            <person name="Nozu R"/>
            <person name="Adachi N"/>
            <person name="Nishimura O"/>
            <person name="Nakagawa R"/>
            <person name="Tanegashima C"/>
            <person name="Kiyatake I"/>
            <person name="Matsumoto R"/>
            <person name="Murakumo K"/>
            <person name="Nishida K"/>
            <person name="Terakita A"/>
            <person name="Kuratani S"/>
            <person name="Sato K"/>
            <person name="Hyodo S Kuraku.S."/>
        </authorList>
    </citation>
    <scope>NUCLEOTIDE SEQUENCE [LARGE SCALE GENOMIC DNA]</scope>
</reference>
<dbReference type="AlphaFoldDB" id="A0A401TG10"/>
<evidence type="ECO:0000313" key="2">
    <source>
        <dbReference type="EMBL" id="GCC41563.1"/>
    </source>
</evidence>
<evidence type="ECO:0000313" key="3">
    <source>
        <dbReference type="Proteomes" id="UP000287033"/>
    </source>
</evidence>
<feature type="non-terminal residue" evidence="2">
    <location>
        <position position="1"/>
    </location>
</feature>